<feature type="region of interest" description="Disordered" evidence="4">
    <location>
        <begin position="566"/>
        <end position="610"/>
    </location>
</feature>
<dbReference type="Proteomes" id="UP000050792">
    <property type="component" value="Unassembled WGS sequence"/>
</dbReference>
<evidence type="ECO:0000259" key="5">
    <source>
        <dbReference type="PROSITE" id="PS00028"/>
    </source>
</evidence>
<evidence type="ECO:0000256" key="4">
    <source>
        <dbReference type="SAM" id="MobiDB-lite"/>
    </source>
</evidence>
<proteinExistence type="predicted"/>
<evidence type="ECO:0000256" key="1">
    <source>
        <dbReference type="ARBA" id="ARBA00022574"/>
    </source>
</evidence>
<evidence type="ECO:0000256" key="2">
    <source>
        <dbReference type="ARBA" id="ARBA00022737"/>
    </source>
</evidence>
<reference evidence="7" key="2">
    <citation type="submission" date="2023-11" db="UniProtKB">
        <authorList>
            <consortium name="WormBaseParasite"/>
        </authorList>
    </citation>
    <scope>IDENTIFICATION</scope>
</reference>
<feature type="region of interest" description="Disordered" evidence="4">
    <location>
        <begin position="387"/>
        <end position="436"/>
    </location>
</feature>
<dbReference type="PANTHER" id="PTHR19848:SF8">
    <property type="entry name" value="F-BOX AND WD REPEAT DOMAIN CONTAINING 7"/>
    <property type="match status" value="1"/>
</dbReference>
<dbReference type="InterPro" id="IPR001680">
    <property type="entry name" value="WD40_rpt"/>
</dbReference>
<evidence type="ECO:0000313" key="7">
    <source>
        <dbReference type="WBParaSite" id="SRDH1_31340.1"/>
    </source>
</evidence>
<dbReference type="PROSITE" id="PS00028">
    <property type="entry name" value="ZINC_FINGER_C2H2_1"/>
    <property type="match status" value="1"/>
</dbReference>
<feature type="compositionally biased region" description="Polar residues" evidence="4">
    <location>
        <begin position="324"/>
        <end position="333"/>
    </location>
</feature>
<feature type="region of interest" description="Disordered" evidence="4">
    <location>
        <begin position="499"/>
        <end position="529"/>
    </location>
</feature>
<evidence type="ECO:0000313" key="6">
    <source>
        <dbReference type="Proteomes" id="UP000050792"/>
    </source>
</evidence>
<dbReference type="PANTHER" id="PTHR19848">
    <property type="entry name" value="WD40 REPEAT PROTEIN"/>
    <property type="match status" value="1"/>
</dbReference>
<feature type="region of interest" description="Disordered" evidence="4">
    <location>
        <begin position="98"/>
        <end position="128"/>
    </location>
</feature>
<dbReference type="InterPro" id="IPR015943">
    <property type="entry name" value="WD40/YVTN_repeat-like_dom_sf"/>
</dbReference>
<name>A0AA85F1P6_9TREM</name>
<keyword evidence="6" id="KW-1185">Reference proteome</keyword>
<keyword evidence="1" id="KW-0853">WD repeat</keyword>
<feature type="coiled-coil region" evidence="3">
    <location>
        <begin position="265"/>
        <end position="306"/>
    </location>
</feature>
<feature type="region of interest" description="Disordered" evidence="4">
    <location>
        <begin position="314"/>
        <end position="333"/>
    </location>
</feature>
<feature type="compositionally biased region" description="Polar residues" evidence="4">
    <location>
        <begin position="499"/>
        <end position="512"/>
    </location>
</feature>
<evidence type="ECO:0000256" key="3">
    <source>
        <dbReference type="SAM" id="Coils"/>
    </source>
</evidence>
<reference evidence="6" key="1">
    <citation type="submission" date="2022-06" db="EMBL/GenBank/DDBJ databases">
        <authorList>
            <person name="Berger JAMES D."/>
            <person name="Berger JAMES D."/>
        </authorList>
    </citation>
    <scope>NUCLEOTIDE SEQUENCE [LARGE SCALE GENOMIC DNA]</scope>
</reference>
<feature type="domain" description="C2H2-type" evidence="5">
    <location>
        <begin position="4"/>
        <end position="26"/>
    </location>
</feature>
<dbReference type="WBParaSite" id="SRDH1_31340.1">
    <property type="protein sequence ID" value="SRDH1_31340.1"/>
    <property type="gene ID" value="SRDH1_31340"/>
</dbReference>
<dbReference type="SUPFAM" id="SSF50978">
    <property type="entry name" value="WD40 repeat-like"/>
    <property type="match status" value="1"/>
</dbReference>
<dbReference type="SMART" id="SM00320">
    <property type="entry name" value="WD40"/>
    <property type="match status" value="6"/>
</dbReference>
<feature type="compositionally biased region" description="Polar residues" evidence="4">
    <location>
        <begin position="103"/>
        <end position="112"/>
    </location>
</feature>
<keyword evidence="2" id="KW-0677">Repeat</keyword>
<dbReference type="Gene3D" id="2.130.10.10">
    <property type="entry name" value="YVTN repeat-like/Quinoprotein amine dehydrogenase"/>
    <property type="match status" value="2"/>
</dbReference>
<dbReference type="InterPro" id="IPR036322">
    <property type="entry name" value="WD40_repeat_dom_sf"/>
</dbReference>
<accession>A0AA85F1P6</accession>
<dbReference type="AlphaFoldDB" id="A0AA85F1P6"/>
<dbReference type="InterPro" id="IPR013087">
    <property type="entry name" value="Znf_C2H2_type"/>
</dbReference>
<organism evidence="6 7">
    <name type="scientific">Schistosoma rodhaini</name>
    <dbReference type="NCBI Taxonomy" id="6188"/>
    <lineage>
        <taxon>Eukaryota</taxon>
        <taxon>Metazoa</taxon>
        <taxon>Spiralia</taxon>
        <taxon>Lophotrochozoa</taxon>
        <taxon>Platyhelminthes</taxon>
        <taxon>Trematoda</taxon>
        <taxon>Digenea</taxon>
        <taxon>Strigeidida</taxon>
        <taxon>Schistosomatoidea</taxon>
        <taxon>Schistosomatidae</taxon>
        <taxon>Schistosoma</taxon>
    </lineage>
</organism>
<protein>
    <submittedName>
        <fullName evidence="7">WD_REPEATS_REGION domain-containing protein</fullName>
    </submittedName>
</protein>
<sequence length="1064" mass="118083">MYTCELCDLSFKTEQESYEHDISEKHHKKFEENEFNYGRQPSHFCSICYCGNIQGYKCWINHTQNSRHKANLKYFYEFYGADPKTVLVQEPVQSSREPKTCQKSDLVSNGFRTHNGKRSSDTFQSSHNKCNRNISSTQLSKKSKISNCSDVHEGGMMLNILETIDKDSVNTRKQEKQTQKITTINSKGKHQSVSKRLTNESRYKVSKSTSSNRCDSKKMKYGRETYSPVYPETLECLPTSIKPITIQPPNEDTNKTGELQCMEKALIISQELQSLKIKQDELEEKLRTTETELNLVKAKRRELKQERSNLLQGLNHSDSDIESHVNTSRSEPTDIRQNVSLPIQKSHVKVVASIAPLDTPDVGTSHPTHFMPNPKAVNKQQIDIPSSLSSDVTSNQQPELNQSKSAITSSPSVPETTFNVPTTSRVPSSDASAAQQETLSVPFNPIPTSSNSNGVDLERLALIRQALQSPNSWQFTFDEVDQMLKQAAAKISAKTVDQNVGSLGHPSQTRPTSDLPLTVEDKITPPIKGEPVIYPTAKIKEQSINSNEKTRTVTFDSFKTTDPPSLPLVPSILRMSPPKQVDKSHISSSSSTSSSSDDDDDGGNDNHEKTCKDKKISFTFRAKVETDMSCPLLKSESKSSGTLPNKGNIKIGEFHAFGGCATAVIDMAINPITNVAYIGGQNGTIVECDLKTHHCISKLPPRDASITKLCLNPNGESIYVGYYDHYFGEYSLQTSLLIHKNIFSSRIAALAVAPSPEVPFIFLGLFNGDILRYNLGTHAIGFLCRHTTGCYQSDFPNDKTKTCLKQQSQTPDSNESAGITSLCLVQSGTSLLLIVAGLDRSICIRSASDGTLMCCIQSSVQKGPPQGISCLPKGSFFSSYSDRSIRIYNWKTGSSELTFHVHKISSSCVMQRYIAVGDSEGAVRVYKFQPNGLPITRPVKVYFISTRGAVTSLASVGDTLIAGSLDGSVTVIVVNEPASNYVCLYGKKYGENCGIGFMDRRDLIHHVLNEHIKFESNKTVMCGWSSGRCRVRFTETQTMKWLYFEFSISQRTMLVEARRFVTNA</sequence>
<keyword evidence="3" id="KW-0175">Coiled coil</keyword>